<evidence type="ECO:0000313" key="3">
    <source>
        <dbReference type="Proteomes" id="UP001209878"/>
    </source>
</evidence>
<gene>
    <name evidence="2" type="ORF">NP493_80g03010</name>
</gene>
<accession>A0AAD9P907</accession>
<proteinExistence type="predicted"/>
<organism evidence="2 3">
    <name type="scientific">Ridgeia piscesae</name>
    <name type="common">Tubeworm</name>
    <dbReference type="NCBI Taxonomy" id="27915"/>
    <lineage>
        <taxon>Eukaryota</taxon>
        <taxon>Metazoa</taxon>
        <taxon>Spiralia</taxon>
        <taxon>Lophotrochozoa</taxon>
        <taxon>Annelida</taxon>
        <taxon>Polychaeta</taxon>
        <taxon>Sedentaria</taxon>
        <taxon>Canalipalpata</taxon>
        <taxon>Sabellida</taxon>
        <taxon>Siboglinidae</taxon>
        <taxon>Ridgeia</taxon>
    </lineage>
</organism>
<evidence type="ECO:0000256" key="1">
    <source>
        <dbReference type="SAM" id="SignalP"/>
    </source>
</evidence>
<comment type="caution">
    <text evidence="2">The sequence shown here is derived from an EMBL/GenBank/DDBJ whole genome shotgun (WGS) entry which is preliminary data.</text>
</comment>
<protein>
    <submittedName>
        <fullName evidence="2">Uncharacterized protein</fullName>
    </submittedName>
</protein>
<reference evidence="2" key="1">
    <citation type="journal article" date="2023" name="Mol. Biol. Evol.">
        <title>Third-Generation Sequencing Reveals the Adaptive Role of the Epigenome in Three Deep-Sea Polychaetes.</title>
        <authorList>
            <person name="Perez M."/>
            <person name="Aroh O."/>
            <person name="Sun Y."/>
            <person name="Lan Y."/>
            <person name="Juniper S.K."/>
            <person name="Young C.R."/>
            <person name="Angers B."/>
            <person name="Qian P.Y."/>
        </authorList>
    </citation>
    <scope>NUCLEOTIDE SEQUENCE</scope>
    <source>
        <strain evidence="2">R07B-5</strain>
    </source>
</reference>
<dbReference type="AlphaFoldDB" id="A0AAD9P907"/>
<keyword evidence="3" id="KW-1185">Reference proteome</keyword>
<feature type="chain" id="PRO_5041982670" evidence="1">
    <location>
        <begin position="21"/>
        <end position="79"/>
    </location>
</feature>
<name>A0AAD9P907_RIDPI</name>
<evidence type="ECO:0000313" key="2">
    <source>
        <dbReference type="EMBL" id="KAK2190428.1"/>
    </source>
</evidence>
<sequence>MKPVFPCLLCLLLVAGHLDALVPELKAYKECMSSCFRQYNECTNDCKASSVMIANFSMKSVCRRLHQTCTRSCHKRHFN</sequence>
<keyword evidence="1" id="KW-0732">Signal</keyword>
<dbReference type="Proteomes" id="UP001209878">
    <property type="component" value="Unassembled WGS sequence"/>
</dbReference>
<dbReference type="EMBL" id="JAODUO010000080">
    <property type="protein sequence ID" value="KAK2190428.1"/>
    <property type="molecule type" value="Genomic_DNA"/>
</dbReference>
<feature type="signal peptide" evidence="1">
    <location>
        <begin position="1"/>
        <end position="20"/>
    </location>
</feature>